<feature type="region of interest" description="Disordered" evidence="1">
    <location>
        <begin position="259"/>
        <end position="288"/>
    </location>
</feature>
<dbReference type="Proteomes" id="UP001244341">
    <property type="component" value="Chromosome 5b"/>
</dbReference>
<feature type="domain" description="BRCT" evidence="2">
    <location>
        <begin position="35"/>
        <end position="60"/>
    </location>
</feature>
<evidence type="ECO:0000256" key="1">
    <source>
        <dbReference type="SAM" id="MobiDB-lite"/>
    </source>
</evidence>
<proteinExistence type="predicted"/>
<protein>
    <recommendedName>
        <fullName evidence="2">BRCT domain-containing protein</fullName>
    </recommendedName>
</protein>
<feature type="region of interest" description="Disordered" evidence="1">
    <location>
        <begin position="118"/>
        <end position="219"/>
    </location>
</feature>
<evidence type="ECO:0000313" key="4">
    <source>
        <dbReference type="Proteomes" id="UP001244341"/>
    </source>
</evidence>
<dbReference type="InterPro" id="IPR001357">
    <property type="entry name" value="BRCT_dom"/>
</dbReference>
<feature type="compositionally biased region" description="Low complexity" evidence="1">
    <location>
        <begin position="177"/>
        <end position="208"/>
    </location>
</feature>
<feature type="region of interest" description="Disordered" evidence="1">
    <location>
        <begin position="69"/>
        <end position="92"/>
    </location>
</feature>
<sequence length="288" mass="30545">MEQNMFVSDSKHWFTAVGVGAAAQQHKRHRASGFVQVVGAAWVHACLDQQRRVGERKFYVAKPQEPLLQLGKSPATGGKSAKKRRAARGAAHSRKVAEAAALDVDEFQFNSSQQLQELRSGWHQQHAPQAAAAAAAEHGPLGQQQQQQWHLPQQRRGLTARQAAAARSHRGMPPPSSASAGLAAAAAATRAGLTASHQQQQQQQQQQQGWRGFGAGGLQELGPATQLAADLLDAAPESGLQGSAFGDPPLLLHALGGDAAAAAAEEPDGELPSLTQVIQQQQQQQQKV</sequence>
<feature type="compositionally biased region" description="Low complexity" evidence="1">
    <location>
        <begin position="279"/>
        <end position="288"/>
    </location>
</feature>
<accession>A0ABY8TZX3</accession>
<evidence type="ECO:0000313" key="3">
    <source>
        <dbReference type="EMBL" id="WIA14419.1"/>
    </source>
</evidence>
<evidence type="ECO:0000259" key="2">
    <source>
        <dbReference type="PROSITE" id="PS50172"/>
    </source>
</evidence>
<dbReference type="EMBL" id="CP126212">
    <property type="protein sequence ID" value="WIA14419.1"/>
    <property type="molecule type" value="Genomic_DNA"/>
</dbReference>
<dbReference type="PROSITE" id="PS50172">
    <property type="entry name" value="BRCT"/>
    <property type="match status" value="1"/>
</dbReference>
<keyword evidence="4" id="KW-1185">Reference proteome</keyword>
<name>A0ABY8TZX3_TETOB</name>
<reference evidence="3 4" key="1">
    <citation type="submission" date="2023-05" db="EMBL/GenBank/DDBJ databases">
        <title>A 100% complete, gapless, phased diploid assembly of the Scenedesmus obliquus UTEX 3031 genome.</title>
        <authorList>
            <person name="Biondi T.C."/>
            <person name="Hanschen E.R."/>
            <person name="Kwon T."/>
            <person name="Eng W."/>
            <person name="Kruse C.P.S."/>
            <person name="Koehler S.I."/>
            <person name="Kunde Y."/>
            <person name="Gleasner C.D."/>
            <person name="You Mak K.T."/>
            <person name="Polle J."/>
            <person name="Hovde B.T."/>
            <person name="Starkenburg S.R."/>
        </authorList>
    </citation>
    <scope>NUCLEOTIDE SEQUENCE [LARGE SCALE GENOMIC DNA]</scope>
    <source>
        <strain evidence="3 4">DOE0152z</strain>
    </source>
</reference>
<feature type="compositionally biased region" description="Basic residues" evidence="1">
    <location>
        <begin position="80"/>
        <end position="92"/>
    </location>
</feature>
<feature type="compositionally biased region" description="Low complexity" evidence="1">
    <location>
        <begin position="123"/>
        <end position="154"/>
    </location>
</feature>
<gene>
    <name evidence="3" type="ORF">OEZ85_002945</name>
</gene>
<organism evidence="3 4">
    <name type="scientific">Tetradesmus obliquus</name>
    <name type="common">Green alga</name>
    <name type="synonym">Acutodesmus obliquus</name>
    <dbReference type="NCBI Taxonomy" id="3088"/>
    <lineage>
        <taxon>Eukaryota</taxon>
        <taxon>Viridiplantae</taxon>
        <taxon>Chlorophyta</taxon>
        <taxon>core chlorophytes</taxon>
        <taxon>Chlorophyceae</taxon>
        <taxon>CS clade</taxon>
        <taxon>Sphaeropleales</taxon>
        <taxon>Scenedesmaceae</taxon>
        <taxon>Tetradesmus</taxon>
    </lineage>
</organism>